<dbReference type="AlphaFoldDB" id="A0A3E0H0H9"/>
<organism evidence="1 2">
    <name type="scientific">Kutzneria buriramensis</name>
    <dbReference type="NCBI Taxonomy" id="1045776"/>
    <lineage>
        <taxon>Bacteria</taxon>
        <taxon>Bacillati</taxon>
        <taxon>Actinomycetota</taxon>
        <taxon>Actinomycetes</taxon>
        <taxon>Pseudonocardiales</taxon>
        <taxon>Pseudonocardiaceae</taxon>
        <taxon>Kutzneria</taxon>
    </lineage>
</organism>
<proteinExistence type="predicted"/>
<accession>A0A3E0H0H9</accession>
<sequence>MRPDTEVAKSAIVERLPPEAVNCLSGSFVRLADLHGRCLDEASIMELGEGYLLRAGPDERSCPEIVFGVEEVVHRGLTAQGCEVRTDAIDPGDWAGQLRTLLADHLGVVVWVNSSHLPYADVYTAHPRFMHALVALELSADLRWVKVFDSLVDDRVRFACVSWLPSAAFEAAILDRIPSKSLDHMGSFHVLERVREPLDDDNAAARSLVSQARKFRRIPEFHNVVNEYRSLCGAAFAGSRDTAKHAARRLFDNVNVLCVIPVLRLLDRSLVRAGAGDALLGQCRALAEDWHVLGLQGLKFEATLSASLAQRIDERFERLDGATAHFWETVSTELADD</sequence>
<keyword evidence="2" id="KW-1185">Reference proteome</keyword>
<evidence type="ECO:0000313" key="2">
    <source>
        <dbReference type="Proteomes" id="UP000256269"/>
    </source>
</evidence>
<name>A0A3E0H0H9_9PSEU</name>
<dbReference type="OrthoDB" id="4092138at2"/>
<gene>
    <name evidence="1" type="ORF">BCF44_116247</name>
</gene>
<comment type="caution">
    <text evidence="1">The sequence shown here is derived from an EMBL/GenBank/DDBJ whole genome shotgun (WGS) entry which is preliminary data.</text>
</comment>
<dbReference type="EMBL" id="QUNO01000016">
    <property type="protein sequence ID" value="REH36377.1"/>
    <property type="molecule type" value="Genomic_DNA"/>
</dbReference>
<dbReference type="Proteomes" id="UP000256269">
    <property type="component" value="Unassembled WGS sequence"/>
</dbReference>
<evidence type="ECO:0000313" key="1">
    <source>
        <dbReference type="EMBL" id="REH36377.1"/>
    </source>
</evidence>
<protein>
    <recommendedName>
        <fullName evidence="3">Butirosin biosynthesis protein H-like</fullName>
    </recommendedName>
</protein>
<evidence type="ECO:0008006" key="3">
    <source>
        <dbReference type="Google" id="ProtNLM"/>
    </source>
</evidence>
<reference evidence="1 2" key="1">
    <citation type="submission" date="2018-08" db="EMBL/GenBank/DDBJ databases">
        <title>Genomic Encyclopedia of Archaeal and Bacterial Type Strains, Phase II (KMG-II): from individual species to whole genera.</title>
        <authorList>
            <person name="Goeker M."/>
        </authorList>
    </citation>
    <scope>NUCLEOTIDE SEQUENCE [LARGE SCALE GENOMIC DNA]</scope>
    <source>
        <strain evidence="1 2">DSM 45791</strain>
    </source>
</reference>
<dbReference type="RefSeq" id="WP_147328802.1">
    <property type="nucleotide sequence ID" value="NZ_CP144375.1"/>
</dbReference>